<dbReference type="PANTHER" id="PTHR33121">
    <property type="entry name" value="CYCLIC DI-GMP PHOSPHODIESTERASE PDEF"/>
    <property type="match status" value="1"/>
</dbReference>
<dbReference type="Pfam" id="PF13185">
    <property type="entry name" value="GAF_2"/>
    <property type="match status" value="1"/>
</dbReference>
<evidence type="ECO:0000313" key="3">
    <source>
        <dbReference type="Proteomes" id="UP000193622"/>
    </source>
</evidence>
<dbReference type="InterPro" id="IPR029016">
    <property type="entry name" value="GAF-like_dom_sf"/>
</dbReference>
<gene>
    <name evidence="2" type="ORF">AWC12_01100</name>
</gene>
<dbReference type="SMART" id="SM00052">
    <property type="entry name" value="EAL"/>
    <property type="match status" value="1"/>
</dbReference>
<reference evidence="2 3" key="1">
    <citation type="submission" date="2016-01" db="EMBL/GenBank/DDBJ databases">
        <title>The new phylogeny of the genus Mycobacterium.</title>
        <authorList>
            <person name="Tarcisio F."/>
            <person name="Conor M."/>
            <person name="Antonella G."/>
            <person name="Elisabetta G."/>
            <person name="Giulia F.S."/>
            <person name="Sara T."/>
            <person name="Anna F."/>
            <person name="Clotilde B."/>
            <person name="Roberto B."/>
            <person name="Veronica D.S."/>
            <person name="Fabio R."/>
            <person name="Monica P."/>
            <person name="Olivier J."/>
            <person name="Enrico T."/>
            <person name="Nicola S."/>
        </authorList>
    </citation>
    <scope>NUCLEOTIDE SEQUENCE [LARGE SCALE GENOMIC DNA]</scope>
    <source>
        <strain evidence="2 3">DSM 45541</strain>
    </source>
</reference>
<dbReference type="EMBL" id="LQPC01000002">
    <property type="protein sequence ID" value="ORV93031.1"/>
    <property type="molecule type" value="Genomic_DNA"/>
</dbReference>
<dbReference type="SUPFAM" id="SSF55781">
    <property type="entry name" value="GAF domain-like"/>
    <property type="match status" value="1"/>
</dbReference>
<accession>A0A1X1X2G5</accession>
<dbReference type="SUPFAM" id="SSF141868">
    <property type="entry name" value="EAL domain-like"/>
    <property type="match status" value="1"/>
</dbReference>
<evidence type="ECO:0000313" key="2">
    <source>
        <dbReference type="EMBL" id="ORV93031.1"/>
    </source>
</evidence>
<dbReference type="Proteomes" id="UP000193622">
    <property type="component" value="Unassembled WGS sequence"/>
</dbReference>
<dbReference type="InterPro" id="IPR035919">
    <property type="entry name" value="EAL_sf"/>
</dbReference>
<dbReference type="InterPro" id="IPR003018">
    <property type="entry name" value="GAF"/>
</dbReference>
<dbReference type="PROSITE" id="PS50883">
    <property type="entry name" value="EAL"/>
    <property type="match status" value="1"/>
</dbReference>
<dbReference type="Gene3D" id="3.20.20.450">
    <property type="entry name" value="EAL domain"/>
    <property type="match status" value="1"/>
</dbReference>
<dbReference type="PANTHER" id="PTHR33121:SF76">
    <property type="entry name" value="SIGNALING PROTEIN"/>
    <property type="match status" value="1"/>
</dbReference>
<dbReference type="AlphaFoldDB" id="A0A1X1X2G5"/>
<name>A0A1X1X2G5_MYCIR</name>
<organism evidence="2 3">
    <name type="scientific">Mycolicibacterium iranicum</name>
    <name type="common">Mycobacterium iranicum</name>
    <dbReference type="NCBI Taxonomy" id="912594"/>
    <lineage>
        <taxon>Bacteria</taxon>
        <taxon>Bacillati</taxon>
        <taxon>Actinomycetota</taxon>
        <taxon>Actinomycetes</taxon>
        <taxon>Mycobacteriales</taxon>
        <taxon>Mycobacteriaceae</taxon>
        <taxon>Mycolicibacterium</taxon>
    </lineage>
</organism>
<protein>
    <recommendedName>
        <fullName evidence="1">EAL domain-containing protein</fullName>
    </recommendedName>
</protein>
<proteinExistence type="predicted"/>
<feature type="domain" description="EAL" evidence="1">
    <location>
        <begin position="193"/>
        <end position="428"/>
    </location>
</feature>
<dbReference type="GO" id="GO:0071111">
    <property type="term" value="F:cyclic-guanylate-specific phosphodiesterase activity"/>
    <property type="evidence" value="ECO:0007669"/>
    <property type="project" value="InterPro"/>
</dbReference>
<dbReference type="InterPro" id="IPR050706">
    <property type="entry name" value="Cyclic-di-GMP_PDE-like"/>
</dbReference>
<dbReference type="Pfam" id="PF00563">
    <property type="entry name" value="EAL"/>
    <property type="match status" value="1"/>
</dbReference>
<comment type="caution">
    <text evidence="2">The sequence shown here is derived from an EMBL/GenBank/DDBJ whole genome shotgun (WGS) entry which is preliminary data.</text>
</comment>
<sequence length="428" mass="45481">MTVQSLIAAMNASLDPATLMLRVAEQMCLLAPKAGGAAVSVLTSEDEFVVVSAHGLVESLRGLSLPREGTLQGRAIATGKPQVSLDAWSDVSLIEEVREIGRKLGIQSLIVIPLLHRGEAIGALSLTAADAYAFNDRDVAAMEASGRFISALIGAHAEMSSLLDDFLSDPNLSGRDATARFIGAVLWPELAENDDLHQRLDDLMTTPTNLSTAFQPVVDLDTGSAVGFEALSRFPEHYGLAPRKWFDIARRLGRNLSLEVAALERALAAAADMPADCFIAVNLSPLTAMDPTVQEILLGQTGPLVVEITEHEPFPETLADSLKPLRDNGIRLAIDDAGAGFASFTQMLRVRPDIIKIDGTLTAGVDNDPVKRALVSAVVRLAEELDAVTVAEAVEGSRQAHALRQLGVRLGQGYLFGRPAVPSTSGGR</sequence>
<dbReference type="CDD" id="cd01948">
    <property type="entry name" value="EAL"/>
    <property type="match status" value="1"/>
</dbReference>
<evidence type="ECO:0000259" key="1">
    <source>
        <dbReference type="PROSITE" id="PS50883"/>
    </source>
</evidence>
<dbReference type="Gene3D" id="3.30.450.40">
    <property type="match status" value="1"/>
</dbReference>
<dbReference type="InterPro" id="IPR001633">
    <property type="entry name" value="EAL_dom"/>
</dbReference>